<reference evidence="3 4" key="1">
    <citation type="submission" date="2018-09" db="EMBL/GenBank/DDBJ databases">
        <authorList>
            <person name="Postec A."/>
        </authorList>
    </citation>
    <scope>NUCLEOTIDE SEQUENCE [LARGE SCALE GENOMIC DNA]</scope>
    <source>
        <strain evidence="3">70B-A</strain>
    </source>
</reference>
<dbReference type="AlphaFoldDB" id="A0A3P7PAU1"/>
<evidence type="ECO:0000313" key="3">
    <source>
        <dbReference type="EMBL" id="VDN47293.1"/>
    </source>
</evidence>
<dbReference type="Gene3D" id="3.40.50.300">
    <property type="entry name" value="P-loop containing nucleotide triphosphate hydrolases"/>
    <property type="match status" value="1"/>
</dbReference>
<dbReference type="PANTHER" id="PTHR30486">
    <property type="entry name" value="TWITCHING MOTILITY PROTEIN PILT"/>
    <property type="match status" value="1"/>
</dbReference>
<dbReference type="RefSeq" id="WP_125136629.1">
    <property type="nucleotide sequence ID" value="NZ_LR130778.1"/>
</dbReference>
<dbReference type="SUPFAM" id="SSF52540">
    <property type="entry name" value="P-loop containing nucleoside triphosphate hydrolases"/>
    <property type="match status" value="1"/>
</dbReference>
<dbReference type="Proteomes" id="UP000279029">
    <property type="component" value="Chromosome"/>
</dbReference>
<dbReference type="InterPro" id="IPR001482">
    <property type="entry name" value="T2SS/T4SS_dom"/>
</dbReference>
<dbReference type="InterPro" id="IPR050921">
    <property type="entry name" value="T4SS_GSP_E_ATPase"/>
</dbReference>
<organism evidence="3 4">
    <name type="scientific">Petrocella atlantisensis</name>
    <dbReference type="NCBI Taxonomy" id="2173034"/>
    <lineage>
        <taxon>Bacteria</taxon>
        <taxon>Bacillati</taxon>
        <taxon>Bacillota</taxon>
        <taxon>Clostridia</taxon>
        <taxon>Lachnospirales</taxon>
        <taxon>Vallitaleaceae</taxon>
        <taxon>Petrocella</taxon>
    </lineage>
</organism>
<proteinExistence type="inferred from homology"/>
<evidence type="ECO:0000259" key="2">
    <source>
        <dbReference type="Pfam" id="PF00437"/>
    </source>
</evidence>
<evidence type="ECO:0000313" key="4">
    <source>
        <dbReference type="Proteomes" id="UP000279029"/>
    </source>
</evidence>
<comment type="similarity">
    <text evidence="1">Belongs to the GSP E family.</text>
</comment>
<dbReference type="InterPro" id="IPR027417">
    <property type="entry name" value="P-loop_NTPase"/>
</dbReference>
<dbReference type="Pfam" id="PF00437">
    <property type="entry name" value="T2SSE"/>
    <property type="match status" value="1"/>
</dbReference>
<dbReference type="KEGG" id="cbar:PATL70BA_1409"/>
<dbReference type="OrthoDB" id="9810761at2"/>
<evidence type="ECO:0000256" key="1">
    <source>
        <dbReference type="ARBA" id="ARBA00006611"/>
    </source>
</evidence>
<dbReference type="CDD" id="cd01130">
    <property type="entry name" value="VirB11-like_ATPase"/>
    <property type="match status" value="1"/>
</dbReference>
<feature type="domain" description="Bacterial type II secretion system protein E" evidence="2">
    <location>
        <begin position="167"/>
        <end position="365"/>
    </location>
</feature>
<accession>A0A3P7PAU1</accession>
<name>A0A3P7PAU1_9FIRM</name>
<keyword evidence="4" id="KW-1185">Reference proteome</keyword>
<dbReference type="EMBL" id="LR130778">
    <property type="protein sequence ID" value="VDN47293.1"/>
    <property type="molecule type" value="Genomic_DNA"/>
</dbReference>
<dbReference type="PANTHER" id="PTHR30486:SF6">
    <property type="entry name" value="TYPE IV PILUS RETRACTATION ATPASE PILT"/>
    <property type="match status" value="1"/>
</dbReference>
<protein>
    <submittedName>
        <fullName evidence="3">Type II secretion system protein E</fullName>
    </submittedName>
</protein>
<dbReference type="GO" id="GO:0016887">
    <property type="term" value="F:ATP hydrolysis activity"/>
    <property type="evidence" value="ECO:0007669"/>
    <property type="project" value="InterPro"/>
</dbReference>
<dbReference type="Gene3D" id="3.30.450.380">
    <property type="match status" value="1"/>
</dbReference>
<sequence length="459" mass="52561">MNSGLFESAQNIRDFEDILHEVQGYISGKYALLITDDADRQKDQIKAYITKYLMDYSLATEDMSHDDLVEALYSEMAEYSFLTKYLFRNDIEEININAWNDIKVTYSSGEIIPTKEHFNTPSHAVDVMRRLLHKSGMILDSSQPIVVGHLSEKIRITVLGLGVIDNSVGVAVSIRIVNPRKLVKEDFIKNKTADEEMLDFLSLAHRYGESMCLTGATSSGKTTLMSWILSTLPDNKRIYTIENGTREFNLVKRNEKDEVINNVIHTVTRHSDDPRQNITMVKLLETGLTVNPDYICVAEMKSEEAFFAQEAARTGHGVTTTIHASSCISTYYRMVTLCKQRYDMAERTLYNLVTEAFPIVAFCKRLEDNSRHIMEITECVIDEDGNRDIRTLYKFNVTNNIEIDGKEKIIGHYEKVSEISESMQKRLLENGMPKHVLYRFIPSEWRDKEGNPVCIQLSI</sequence>
<gene>
    <name evidence="3" type="ORF">PATL70BA_1409</name>
</gene>